<sequence>MIFFIRSYIADFDARMGKYFDALTDAEIPFCFIGWNKDGRPASARRGFRYFSKIAKLGGGWRNAIALLWWNAYVFWQLIKARRQVRVVHAVDLDSGFAAWLFCQMFRRPLVLDLYDKYTAVRNIGGILGKAIDALERMIAKSAALAIIASAERYSQHGLQPNEAKVLVLENVPHPGIERIAPWEVRRPWKIGYFGVLEAQHRGLEDLLSACTGRLDVQLHVAGYGRLAPQFSAASENLPNIHFHGARESAAGLRLMATMDIMVGLYYLSVPNHRHASPNKYYEHLMLGRPLLTTDGTPPGARVDQDVSGWAIGEGAQAITAWLDALTEPAVTERGKRAAQLWSERYESYYLTHYCGEYVARVKQLYVGGRADGL</sequence>
<keyword evidence="2" id="KW-1185">Reference proteome</keyword>
<dbReference type="AlphaFoldDB" id="A0A6S7A6I8"/>
<evidence type="ECO:0008006" key="3">
    <source>
        <dbReference type="Google" id="ProtNLM"/>
    </source>
</evidence>
<proteinExistence type="predicted"/>
<dbReference type="RefSeq" id="WP_175170374.1">
    <property type="nucleotide sequence ID" value="NZ_CADIJQ010000005.1"/>
</dbReference>
<dbReference type="Proteomes" id="UP000494269">
    <property type="component" value="Unassembled WGS sequence"/>
</dbReference>
<dbReference type="SUPFAM" id="SSF53756">
    <property type="entry name" value="UDP-Glycosyltransferase/glycogen phosphorylase"/>
    <property type="match status" value="1"/>
</dbReference>
<reference evidence="1 2" key="1">
    <citation type="submission" date="2020-04" db="EMBL/GenBank/DDBJ databases">
        <authorList>
            <person name="De Canck E."/>
        </authorList>
    </citation>
    <scope>NUCLEOTIDE SEQUENCE [LARGE SCALE GENOMIC DNA]</scope>
    <source>
        <strain evidence="1 2">LMG 3441</strain>
    </source>
</reference>
<protein>
    <recommendedName>
        <fullName evidence="3">Glycosyltransferase subfamily 4-like N-terminal domain-containing protein</fullName>
    </recommendedName>
</protein>
<name>A0A6S7A6I8_9BURK</name>
<dbReference type="EMBL" id="CADIJQ010000005">
    <property type="protein sequence ID" value="CAB3713662.1"/>
    <property type="molecule type" value="Genomic_DNA"/>
</dbReference>
<dbReference type="Pfam" id="PF13692">
    <property type="entry name" value="Glyco_trans_1_4"/>
    <property type="match status" value="1"/>
</dbReference>
<organism evidence="1 2">
    <name type="scientific">Achromobacter kerstersii</name>
    <dbReference type="NCBI Taxonomy" id="1353890"/>
    <lineage>
        <taxon>Bacteria</taxon>
        <taxon>Pseudomonadati</taxon>
        <taxon>Pseudomonadota</taxon>
        <taxon>Betaproteobacteria</taxon>
        <taxon>Burkholderiales</taxon>
        <taxon>Alcaligenaceae</taxon>
        <taxon>Achromobacter</taxon>
    </lineage>
</organism>
<evidence type="ECO:0000313" key="2">
    <source>
        <dbReference type="Proteomes" id="UP000494269"/>
    </source>
</evidence>
<accession>A0A6S7A6I8</accession>
<evidence type="ECO:0000313" key="1">
    <source>
        <dbReference type="EMBL" id="CAB3713662.1"/>
    </source>
</evidence>
<dbReference type="Gene3D" id="3.40.50.2000">
    <property type="entry name" value="Glycogen Phosphorylase B"/>
    <property type="match status" value="2"/>
</dbReference>
<gene>
    <name evidence="1" type="ORF">LMG3441_03279</name>
</gene>